<dbReference type="RefSeq" id="WP_033677519.1">
    <property type="nucleotide sequence ID" value="NZ_JASHBM010000004.1"/>
</dbReference>
<reference evidence="1 2" key="1">
    <citation type="submission" date="2014-05" db="EMBL/GenBank/DDBJ databases">
        <authorList>
            <person name="Daugherty S.C."/>
            <person name="Tallon L.J."/>
            <person name="Sadzewicz L."/>
            <person name="Kilian M."/>
            <person name="Tettelin H."/>
        </authorList>
    </citation>
    <scope>NUCLEOTIDE SEQUENCE [LARGE SCALE GENOMIC DNA]</scope>
    <source>
        <strain evidence="1 2">SK608</strain>
    </source>
</reference>
<name>A0A081QZ61_STRMT</name>
<comment type="caution">
    <text evidence="1">The sequence shown here is derived from an EMBL/GenBank/DDBJ whole genome shotgun (WGS) entry which is preliminary data.</text>
</comment>
<dbReference type="Proteomes" id="UP000028022">
    <property type="component" value="Unassembled WGS sequence"/>
</dbReference>
<protein>
    <submittedName>
        <fullName evidence="1">Uncharacterized protein</fullName>
    </submittedName>
</protein>
<evidence type="ECO:0000313" key="1">
    <source>
        <dbReference type="EMBL" id="KEQ48234.1"/>
    </source>
</evidence>
<proteinExistence type="predicted"/>
<sequence length="75" mass="8502">MAVVSLENSIKLYSSELFQALLEDSNYKLDERIAQTVAEGYARNLDYSDPELMHVGVTSVANNLLTKIKQEYFNV</sequence>
<gene>
    <name evidence="1" type="ORF">SK608_1329</name>
</gene>
<evidence type="ECO:0000313" key="2">
    <source>
        <dbReference type="Proteomes" id="UP000028022"/>
    </source>
</evidence>
<dbReference type="AlphaFoldDB" id="A0A081QZ61"/>
<organism evidence="1 2">
    <name type="scientific">Streptococcus mitis</name>
    <dbReference type="NCBI Taxonomy" id="28037"/>
    <lineage>
        <taxon>Bacteria</taxon>
        <taxon>Bacillati</taxon>
        <taxon>Bacillota</taxon>
        <taxon>Bacilli</taxon>
        <taxon>Lactobacillales</taxon>
        <taxon>Streptococcaceae</taxon>
        <taxon>Streptococcus</taxon>
        <taxon>Streptococcus mitis group</taxon>
    </lineage>
</organism>
<dbReference type="EMBL" id="JPFZ01000009">
    <property type="protein sequence ID" value="KEQ48234.1"/>
    <property type="molecule type" value="Genomic_DNA"/>
</dbReference>
<accession>A0A081QZ61</accession>